<protein>
    <recommendedName>
        <fullName evidence="5">Antitoxin</fullName>
    </recommendedName>
</protein>
<comment type="caution">
    <text evidence="3">The sequence shown here is derived from an EMBL/GenBank/DDBJ whole genome shotgun (WGS) entry which is preliminary data.</text>
</comment>
<gene>
    <name evidence="3" type="ORF">A2827_00630</name>
</gene>
<evidence type="ECO:0000313" key="4">
    <source>
        <dbReference type="Proteomes" id="UP000177932"/>
    </source>
</evidence>
<dbReference type="AlphaFoldDB" id="A0A1G2H8G8"/>
<proteinExistence type="inferred from homology"/>
<organism evidence="3 4">
    <name type="scientific">Candidatus Spechtbacteria bacterium RIFCSPHIGHO2_01_FULL_43_30</name>
    <dbReference type="NCBI Taxonomy" id="1802158"/>
    <lineage>
        <taxon>Bacteria</taxon>
        <taxon>Candidatus Spechtiibacteriota</taxon>
    </lineage>
</organism>
<feature type="compositionally biased region" description="Polar residues" evidence="2">
    <location>
        <begin position="58"/>
        <end position="73"/>
    </location>
</feature>
<dbReference type="SUPFAM" id="SSF143120">
    <property type="entry name" value="YefM-like"/>
    <property type="match status" value="1"/>
</dbReference>
<name>A0A1G2H8G8_9BACT</name>
<feature type="region of interest" description="Disordered" evidence="2">
    <location>
        <begin position="58"/>
        <end position="109"/>
    </location>
</feature>
<reference evidence="3 4" key="1">
    <citation type="journal article" date="2016" name="Nat. Commun.">
        <title>Thousands of microbial genomes shed light on interconnected biogeochemical processes in an aquifer system.</title>
        <authorList>
            <person name="Anantharaman K."/>
            <person name="Brown C.T."/>
            <person name="Hug L.A."/>
            <person name="Sharon I."/>
            <person name="Castelle C.J."/>
            <person name="Probst A.J."/>
            <person name="Thomas B.C."/>
            <person name="Singh A."/>
            <person name="Wilkins M.J."/>
            <person name="Karaoz U."/>
            <person name="Brodie E.L."/>
            <person name="Williams K.H."/>
            <person name="Hubbard S.S."/>
            <person name="Banfield J.F."/>
        </authorList>
    </citation>
    <scope>NUCLEOTIDE SEQUENCE [LARGE SCALE GENOMIC DNA]</scope>
</reference>
<dbReference type="EMBL" id="MHOD01000001">
    <property type="protein sequence ID" value="OGZ58774.1"/>
    <property type="molecule type" value="Genomic_DNA"/>
</dbReference>
<accession>A0A1G2H8G8</accession>
<dbReference type="STRING" id="1802158.A2827_00630"/>
<dbReference type="InterPro" id="IPR036165">
    <property type="entry name" value="YefM-like_sf"/>
</dbReference>
<evidence type="ECO:0000256" key="2">
    <source>
        <dbReference type="SAM" id="MobiDB-lite"/>
    </source>
</evidence>
<feature type="compositionally biased region" description="Low complexity" evidence="2">
    <location>
        <begin position="81"/>
        <end position="93"/>
    </location>
</feature>
<dbReference type="Proteomes" id="UP000177932">
    <property type="component" value="Unassembled WGS sequence"/>
</dbReference>
<sequence length="109" mass="12503">MFNSIKKLISKEGERIIVVEDGKPSYVVLTFEEYQHLRSFEKSISINYKKDEDYTMNNRDVNSFHSRDNFQSGEQKRQDMGANASNSTGANSAQENSNESGIRIEDLPF</sequence>
<comment type="similarity">
    <text evidence="1">Belongs to the phD/YefM antitoxin family.</text>
</comment>
<evidence type="ECO:0000313" key="3">
    <source>
        <dbReference type="EMBL" id="OGZ58774.1"/>
    </source>
</evidence>
<evidence type="ECO:0000256" key="1">
    <source>
        <dbReference type="ARBA" id="ARBA00009981"/>
    </source>
</evidence>
<evidence type="ECO:0008006" key="5">
    <source>
        <dbReference type="Google" id="ProtNLM"/>
    </source>
</evidence>